<dbReference type="SUPFAM" id="SSF56796">
    <property type="entry name" value="Dehydroquinate synthase-like"/>
    <property type="match status" value="1"/>
</dbReference>
<dbReference type="CDD" id="cd08187">
    <property type="entry name" value="BDH"/>
    <property type="match status" value="1"/>
</dbReference>
<feature type="domain" description="Fe-containing alcohol dehydrogenase-like C-terminal" evidence="3">
    <location>
        <begin position="191"/>
        <end position="388"/>
    </location>
</feature>
<dbReference type="Gene3D" id="3.40.50.1970">
    <property type="match status" value="1"/>
</dbReference>
<evidence type="ECO:0000313" key="5">
    <source>
        <dbReference type="Proteomes" id="UP000606870"/>
    </source>
</evidence>
<keyword evidence="5" id="KW-1185">Reference proteome</keyword>
<organism evidence="4 5">
    <name type="scientific">Megasphaera hominis</name>
    <dbReference type="NCBI Taxonomy" id="159836"/>
    <lineage>
        <taxon>Bacteria</taxon>
        <taxon>Bacillati</taxon>
        <taxon>Bacillota</taxon>
        <taxon>Negativicutes</taxon>
        <taxon>Veillonellales</taxon>
        <taxon>Veillonellaceae</taxon>
        <taxon>Megasphaera</taxon>
    </lineage>
</organism>
<name>A0ABR6VES1_9FIRM</name>
<gene>
    <name evidence="4" type="ORF">H8J70_00230</name>
</gene>
<evidence type="ECO:0000313" key="4">
    <source>
        <dbReference type="EMBL" id="MBC3535694.1"/>
    </source>
</evidence>
<dbReference type="RefSeq" id="WP_186501754.1">
    <property type="nucleotide sequence ID" value="NZ_JACOGK010000001.1"/>
</dbReference>
<proteinExistence type="predicted"/>
<evidence type="ECO:0000259" key="3">
    <source>
        <dbReference type="Pfam" id="PF25137"/>
    </source>
</evidence>
<dbReference type="PANTHER" id="PTHR43633">
    <property type="entry name" value="ALCOHOL DEHYDROGENASE YQHD"/>
    <property type="match status" value="1"/>
</dbReference>
<dbReference type="Pfam" id="PF25137">
    <property type="entry name" value="ADH_Fe_C"/>
    <property type="match status" value="1"/>
</dbReference>
<dbReference type="Proteomes" id="UP000606870">
    <property type="component" value="Unassembled WGS sequence"/>
</dbReference>
<accession>A0ABR6VES1</accession>
<dbReference type="Pfam" id="PF00465">
    <property type="entry name" value="Fe-ADH"/>
    <property type="match status" value="1"/>
</dbReference>
<dbReference type="InterPro" id="IPR056798">
    <property type="entry name" value="ADH_Fe_C"/>
</dbReference>
<keyword evidence="1" id="KW-0560">Oxidoreductase</keyword>
<dbReference type="InterPro" id="IPR044731">
    <property type="entry name" value="BDH-like"/>
</dbReference>
<reference evidence="4 5" key="1">
    <citation type="submission" date="2020-08" db="EMBL/GenBank/DDBJ databases">
        <authorList>
            <person name="Liu C."/>
            <person name="Sun Q."/>
        </authorList>
    </citation>
    <scope>NUCLEOTIDE SEQUENCE [LARGE SCALE GENOMIC DNA]</scope>
    <source>
        <strain evidence="4 5">NSJ-59</strain>
    </source>
</reference>
<dbReference type="EMBL" id="JACOGK010000001">
    <property type="protein sequence ID" value="MBC3535694.1"/>
    <property type="molecule type" value="Genomic_DNA"/>
</dbReference>
<dbReference type="PANTHER" id="PTHR43633:SF1">
    <property type="entry name" value="ALCOHOL DEHYDROGENASE YQHD"/>
    <property type="match status" value="1"/>
</dbReference>
<evidence type="ECO:0000259" key="2">
    <source>
        <dbReference type="Pfam" id="PF00465"/>
    </source>
</evidence>
<dbReference type="InterPro" id="IPR018211">
    <property type="entry name" value="ADH_Fe_CS"/>
</dbReference>
<comment type="caution">
    <text evidence="4">The sequence shown here is derived from an EMBL/GenBank/DDBJ whole genome shotgun (WGS) entry which is preliminary data.</text>
</comment>
<sequence>MHSFVYNVPVKVYFGQNQLGHLGEELKRYGTRVLMTYGGGSIKRSGLYDTIVAEIKQAGLELFELSGIEPNPRIDTVREGAKICKEKKIDVLLAVGGGSTLDATKWIAAGACVDHDPWDFLDRSKLAPVEKALPVLDVLTLAATGSEMDGGGVITNPETHEKLGRIVSPTLLPKVSFLDPSVTYTVSKYQTACGSADILSHVMEQYFNLEPDLYMLDCFMEGLMKTVIKYAPMALAQPDNYEARANLMWASSWAINGFITGGKQQAWSCHPMEHELSAFYDITHGLGLAILTPRWMEYCLDETTVSKYVQFGVNVFGIDSSLDPMEIARQSIKAVSNFLYDTLGLKRTFTEIGIDRTHFQTMAKRACNNGTLPGFKPLKQSDIEKIFEMCL</sequence>
<evidence type="ECO:0000256" key="1">
    <source>
        <dbReference type="ARBA" id="ARBA00023002"/>
    </source>
</evidence>
<dbReference type="PROSITE" id="PS00060">
    <property type="entry name" value="ADH_IRON_2"/>
    <property type="match status" value="1"/>
</dbReference>
<protein>
    <submittedName>
        <fullName evidence="4">Iron-containing alcohol dehydrogenase</fullName>
    </submittedName>
</protein>
<dbReference type="Gene3D" id="1.20.1090.10">
    <property type="entry name" value="Dehydroquinate synthase-like - alpha domain"/>
    <property type="match status" value="1"/>
</dbReference>
<dbReference type="InterPro" id="IPR001670">
    <property type="entry name" value="ADH_Fe/GldA"/>
</dbReference>
<feature type="domain" description="Alcohol dehydrogenase iron-type/glycerol dehydrogenase GldA" evidence="2">
    <location>
        <begin position="9"/>
        <end position="180"/>
    </location>
</feature>